<gene>
    <name evidence="1" type="ORF">M9H77_03730</name>
</gene>
<organism evidence="1 2">
    <name type="scientific">Catharanthus roseus</name>
    <name type="common">Madagascar periwinkle</name>
    <name type="synonym">Vinca rosea</name>
    <dbReference type="NCBI Taxonomy" id="4058"/>
    <lineage>
        <taxon>Eukaryota</taxon>
        <taxon>Viridiplantae</taxon>
        <taxon>Streptophyta</taxon>
        <taxon>Embryophyta</taxon>
        <taxon>Tracheophyta</taxon>
        <taxon>Spermatophyta</taxon>
        <taxon>Magnoliopsida</taxon>
        <taxon>eudicotyledons</taxon>
        <taxon>Gunneridae</taxon>
        <taxon>Pentapetalae</taxon>
        <taxon>asterids</taxon>
        <taxon>lamiids</taxon>
        <taxon>Gentianales</taxon>
        <taxon>Apocynaceae</taxon>
        <taxon>Rauvolfioideae</taxon>
        <taxon>Vinceae</taxon>
        <taxon>Catharanthinae</taxon>
        <taxon>Catharanthus</taxon>
    </lineage>
</organism>
<evidence type="ECO:0000313" key="1">
    <source>
        <dbReference type="EMBL" id="KAI5682502.1"/>
    </source>
</evidence>
<protein>
    <submittedName>
        <fullName evidence="1">Uncharacterized protein</fullName>
    </submittedName>
</protein>
<dbReference type="EMBL" id="CM044701">
    <property type="protein sequence ID" value="KAI5682502.1"/>
    <property type="molecule type" value="Genomic_DNA"/>
</dbReference>
<comment type="caution">
    <text evidence="1">The sequence shown here is derived from an EMBL/GenBank/DDBJ whole genome shotgun (WGS) entry which is preliminary data.</text>
</comment>
<keyword evidence="2" id="KW-1185">Reference proteome</keyword>
<sequence length="137" mass="15263">MGLEQKEEDGQKPIGDSRLPLSSTVDPYDTRKIFDRTLLWTVGLDLPCAVDLLQGCSKLKKEEHSMIANWGLIGAIDYRYDIILLGLIFDFASKKEQSSISSSGKSCLRFLLRRTTSPATLKTTTTALGDLLPRTLR</sequence>
<proteinExistence type="predicted"/>
<evidence type="ECO:0000313" key="2">
    <source>
        <dbReference type="Proteomes" id="UP001060085"/>
    </source>
</evidence>
<accession>A0ACC0CCA2</accession>
<reference evidence="2" key="1">
    <citation type="journal article" date="2023" name="Nat. Plants">
        <title>Single-cell RNA sequencing provides a high-resolution roadmap for understanding the multicellular compartmentation of specialized metabolism.</title>
        <authorList>
            <person name="Sun S."/>
            <person name="Shen X."/>
            <person name="Li Y."/>
            <person name="Li Y."/>
            <person name="Wang S."/>
            <person name="Li R."/>
            <person name="Zhang H."/>
            <person name="Shen G."/>
            <person name="Guo B."/>
            <person name="Wei J."/>
            <person name="Xu J."/>
            <person name="St-Pierre B."/>
            <person name="Chen S."/>
            <person name="Sun C."/>
        </authorList>
    </citation>
    <scope>NUCLEOTIDE SEQUENCE [LARGE SCALE GENOMIC DNA]</scope>
</reference>
<name>A0ACC0CCA2_CATRO</name>
<dbReference type="Proteomes" id="UP001060085">
    <property type="component" value="Linkage Group LG01"/>
</dbReference>